<feature type="domain" description="Peptidase S11 D-Ala-D-Ala carboxypeptidase A C-terminal" evidence="17">
    <location>
        <begin position="301"/>
        <end position="390"/>
    </location>
</feature>
<keyword evidence="19" id="KW-1185">Reference proteome</keyword>
<feature type="binding site" evidence="14">
    <location>
        <position position="251"/>
    </location>
    <ligand>
        <name>substrate</name>
    </ligand>
</feature>
<evidence type="ECO:0000256" key="11">
    <source>
        <dbReference type="ARBA" id="ARBA00023316"/>
    </source>
</evidence>
<dbReference type="EC" id="3.4.16.4" evidence="4"/>
<dbReference type="GO" id="GO:0071555">
    <property type="term" value="P:cell wall organization"/>
    <property type="evidence" value="ECO:0007669"/>
    <property type="project" value="UniProtKB-KW"/>
</dbReference>
<keyword evidence="10" id="KW-0573">Peptidoglycan synthesis</keyword>
<comment type="catalytic activity">
    <reaction evidence="12">
        <text>Preferential cleavage: (Ac)2-L-Lys-D-Ala-|-D-Ala. Also transpeptidation of peptidyl-alanyl moieties that are N-acyl substituents of D-alanine.</text>
        <dbReference type="EC" id="3.4.16.4"/>
    </reaction>
</comment>
<evidence type="ECO:0000256" key="15">
    <source>
        <dbReference type="RuleBase" id="RU004016"/>
    </source>
</evidence>
<reference evidence="18 19" key="1">
    <citation type="submission" date="2020-04" db="EMBL/GenBank/DDBJ databases">
        <authorList>
            <person name="Zhang R."/>
            <person name="Schippers A."/>
        </authorList>
    </citation>
    <scope>NUCLEOTIDE SEQUENCE [LARGE SCALE GENOMIC DNA]</scope>
    <source>
        <strain evidence="18 19">DSM 109850</strain>
    </source>
</reference>
<dbReference type="AlphaFoldDB" id="A0A7Y0Q425"/>
<dbReference type="InterPro" id="IPR015956">
    <property type="entry name" value="Peniciliin-bd_prot_C_sf"/>
</dbReference>
<evidence type="ECO:0000256" key="8">
    <source>
        <dbReference type="ARBA" id="ARBA00022801"/>
    </source>
</evidence>
<dbReference type="SMART" id="SM00936">
    <property type="entry name" value="PBP5_C"/>
    <property type="match status" value="1"/>
</dbReference>
<dbReference type="PANTHER" id="PTHR21581">
    <property type="entry name" value="D-ALANYL-D-ALANINE CARBOXYPEPTIDASE"/>
    <property type="match status" value="1"/>
</dbReference>
<dbReference type="EMBL" id="JABBVZ010000089">
    <property type="protein sequence ID" value="NMP24167.1"/>
    <property type="molecule type" value="Genomic_DNA"/>
</dbReference>
<gene>
    <name evidence="18" type="ORF">HIJ39_17690</name>
</gene>
<dbReference type="Gene3D" id="3.40.710.10">
    <property type="entry name" value="DD-peptidase/beta-lactamase superfamily"/>
    <property type="match status" value="1"/>
</dbReference>
<keyword evidence="9" id="KW-0133">Cell shape</keyword>
<feature type="active site" description="Acyl-ester intermediate" evidence="13">
    <location>
        <position position="84"/>
    </location>
</feature>
<dbReference type="Proteomes" id="UP000533476">
    <property type="component" value="Unassembled WGS sequence"/>
</dbReference>
<evidence type="ECO:0000256" key="16">
    <source>
        <dbReference type="SAM" id="Phobius"/>
    </source>
</evidence>
<evidence type="ECO:0000256" key="13">
    <source>
        <dbReference type="PIRSR" id="PIRSR618044-1"/>
    </source>
</evidence>
<evidence type="ECO:0000256" key="2">
    <source>
        <dbReference type="ARBA" id="ARBA00004752"/>
    </source>
</evidence>
<keyword evidence="7" id="KW-0732">Signal</keyword>
<evidence type="ECO:0000313" key="19">
    <source>
        <dbReference type="Proteomes" id="UP000533476"/>
    </source>
</evidence>
<evidence type="ECO:0000313" key="18">
    <source>
        <dbReference type="EMBL" id="NMP24167.1"/>
    </source>
</evidence>
<organism evidence="18 19">
    <name type="scientific">Sulfobacillus harzensis</name>
    <dbReference type="NCBI Taxonomy" id="2729629"/>
    <lineage>
        <taxon>Bacteria</taxon>
        <taxon>Bacillati</taxon>
        <taxon>Bacillota</taxon>
        <taxon>Clostridia</taxon>
        <taxon>Eubacteriales</taxon>
        <taxon>Clostridiales Family XVII. Incertae Sedis</taxon>
        <taxon>Sulfobacillus</taxon>
    </lineage>
</organism>
<comment type="similarity">
    <text evidence="3 15">Belongs to the peptidase S11 family.</text>
</comment>
<dbReference type="SUPFAM" id="SSF69189">
    <property type="entry name" value="Penicillin-binding protein associated domain"/>
    <property type="match status" value="1"/>
</dbReference>
<accession>A0A7Y0Q425</accession>
<dbReference type="UniPathway" id="UPA00219"/>
<feature type="active site" description="Proton acceptor" evidence="13">
    <location>
        <position position="87"/>
    </location>
</feature>
<evidence type="ECO:0000256" key="7">
    <source>
        <dbReference type="ARBA" id="ARBA00022729"/>
    </source>
</evidence>
<evidence type="ECO:0000256" key="1">
    <source>
        <dbReference type="ARBA" id="ARBA00003217"/>
    </source>
</evidence>
<keyword evidence="8" id="KW-0378">Hydrolase</keyword>
<evidence type="ECO:0000256" key="4">
    <source>
        <dbReference type="ARBA" id="ARBA00012448"/>
    </source>
</evidence>
<evidence type="ECO:0000256" key="5">
    <source>
        <dbReference type="ARBA" id="ARBA00022645"/>
    </source>
</evidence>
<dbReference type="GO" id="GO:0008360">
    <property type="term" value="P:regulation of cell shape"/>
    <property type="evidence" value="ECO:0007669"/>
    <property type="project" value="UniProtKB-KW"/>
</dbReference>
<evidence type="ECO:0000256" key="12">
    <source>
        <dbReference type="ARBA" id="ARBA00034000"/>
    </source>
</evidence>
<feature type="active site" evidence="13">
    <location>
        <position position="144"/>
    </location>
</feature>
<dbReference type="InterPro" id="IPR037167">
    <property type="entry name" value="Peptidase_S11_C_sf"/>
</dbReference>
<dbReference type="Pfam" id="PF07943">
    <property type="entry name" value="PBP5_C"/>
    <property type="match status" value="1"/>
</dbReference>
<keyword evidence="16" id="KW-1133">Transmembrane helix</keyword>
<keyword evidence="16" id="KW-0812">Transmembrane</keyword>
<comment type="pathway">
    <text evidence="2">Cell wall biogenesis; peptidoglycan biosynthesis.</text>
</comment>
<protein>
    <recommendedName>
        <fullName evidence="4">serine-type D-Ala-D-Ala carboxypeptidase</fullName>
        <ecNumber evidence="4">3.4.16.4</ecNumber>
    </recommendedName>
</protein>
<keyword evidence="5 18" id="KW-0121">Carboxypeptidase</keyword>
<keyword evidence="16" id="KW-0472">Membrane</keyword>
<name>A0A7Y0Q425_9FIRM</name>
<dbReference type="InterPro" id="IPR012338">
    <property type="entry name" value="Beta-lactam/transpept-like"/>
</dbReference>
<dbReference type="InterPro" id="IPR018044">
    <property type="entry name" value="Peptidase_S11"/>
</dbReference>
<evidence type="ECO:0000259" key="17">
    <source>
        <dbReference type="SMART" id="SM00936"/>
    </source>
</evidence>
<dbReference type="SUPFAM" id="SSF56601">
    <property type="entry name" value="beta-lactamase/transpeptidase-like"/>
    <property type="match status" value="1"/>
</dbReference>
<dbReference type="GO" id="GO:0006508">
    <property type="term" value="P:proteolysis"/>
    <property type="evidence" value="ECO:0007669"/>
    <property type="project" value="UniProtKB-KW"/>
</dbReference>
<keyword evidence="6" id="KW-0645">Protease</keyword>
<evidence type="ECO:0000256" key="6">
    <source>
        <dbReference type="ARBA" id="ARBA00022670"/>
    </source>
</evidence>
<dbReference type="PRINTS" id="PR00725">
    <property type="entry name" value="DADACBPTASE1"/>
</dbReference>
<proteinExistence type="inferred from homology"/>
<dbReference type="Gene3D" id="2.60.410.10">
    <property type="entry name" value="D-Ala-D-Ala carboxypeptidase, C-terminal domain"/>
    <property type="match status" value="1"/>
</dbReference>
<comment type="caution">
    <text evidence="18">The sequence shown here is derived from an EMBL/GenBank/DDBJ whole genome shotgun (WGS) entry which is preliminary data.</text>
</comment>
<keyword evidence="11" id="KW-0961">Cell wall biogenesis/degradation</keyword>
<evidence type="ECO:0000256" key="9">
    <source>
        <dbReference type="ARBA" id="ARBA00022960"/>
    </source>
</evidence>
<dbReference type="Pfam" id="PF00768">
    <property type="entry name" value="Peptidase_S11"/>
    <property type="match status" value="1"/>
</dbReference>
<dbReference type="GO" id="GO:0009002">
    <property type="term" value="F:serine-type D-Ala-D-Ala carboxypeptidase activity"/>
    <property type="evidence" value="ECO:0007669"/>
    <property type="project" value="UniProtKB-EC"/>
</dbReference>
<evidence type="ECO:0000256" key="14">
    <source>
        <dbReference type="PIRSR" id="PIRSR618044-2"/>
    </source>
</evidence>
<dbReference type="InterPro" id="IPR012907">
    <property type="entry name" value="Peptidase_S11_C"/>
</dbReference>
<dbReference type="PANTHER" id="PTHR21581:SF6">
    <property type="entry name" value="TRAFFICKING PROTEIN PARTICLE COMPLEX SUBUNIT 12"/>
    <property type="match status" value="1"/>
</dbReference>
<feature type="transmembrane region" description="Helical" evidence="16">
    <location>
        <begin position="24"/>
        <end position="44"/>
    </location>
</feature>
<sequence length="406" mass="44366">MNAGGFADTTLKFAKGWGVIMRSLKLLVALMMGVMAAPFLFSSLSEAETTPVPPVSAKAVELVDGLSGKVLYQKNAYERLPMASVTKLMTLYLATRAVEQKKIHLNELVPVSEEAYHVNGSQIWLEPGERLSVDHLLKAVAIGSANDAAYALGEYIAGSPEAFVADMNQTARRLGMVSTHFTNPHGLHEPDHYTTAHDLALLAEQAVRQPLLLHYTSMWEDRSVRNGKGGTLWLINHNRLLRQYPGMDGLKTGYTSQAGFCMVATAKRDHTRMIAVVLGAPSSKARFQDAASLLTWGFQHYQSVSVATKGQVLKEIAVRRGTAKTVPGIVAQDKYLTLLRNEGGIERTVKLPQSLEAPVSKGQVIGHLVARQKGREVARVPIVAGKSVMRATWLGSAWRYLWKIAG</sequence>
<evidence type="ECO:0000256" key="3">
    <source>
        <dbReference type="ARBA" id="ARBA00007164"/>
    </source>
</evidence>
<dbReference type="InterPro" id="IPR001967">
    <property type="entry name" value="Peptidase_S11_N"/>
</dbReference>
<comment type="function">
    <text evidence="1">Removes C-terminal D-alanyl residues from sugar-peptide cell wall precursors.</text>
</comment>
<evidence type="ECO:0000256" key="10">
    <source>
        <dbReference type="ARBA" id="ARBA00022984"/>
    </source>
</evidence>
<dbReference type="GO" id="GO:0009252">
    <property type="term" value="P:peptidoglycan biosynthetic process"/>
    <property type="evidence" value="ECO:0007669"/>
    <property type="project" value="UniProtKB-UniPathway"/>
</dbReference>